<dbReference type="Proteomes" id="UP000037046">
    <property type="component" value="Unassembled WGS sequence"/>
</dbReference>
<feature type="domain" description="Transposase IS116/IS110/IS902 C-terminal" evidence="2">
    <location>
        <begin position="225"/>
        <end position="307"/>
    </location>
</feature>
<protein>
    <submittedName>
        <fullName evidence="3">Transposase IS116/IS110/IS902 family protein</fullName>
    </submittedName>
</protein>
<dbReference type="InterPro" id="IPR002525">
    <property type="entry name" value="Transp_IS110-like_N"/>
</dbReference>
<dbReference type="PATRIC" id="fig|74031.6.peg.3241"/>
<name>A0A0L6CRI4_9RHOB</name>
<dbReference type="GO" id="GO:0003677">
    <property type="term" value="F:DNA binding"/>
    <property type="evidence" value="ECO:0007669"/>
    <property type="project" value="InterPro"/>
</dbReference>
<dbReference type="EMBL" id="LGVV01000059">
    <property type="protein sequence ID" value="KNX40275.1"/>
    <property type="molecule type" value="Genomic_DNA"/>
</dbReference>
<dbReference type="InterPro" id="IPR047650">
    <property type="entry name" value="Transpos_IS110"/>
</dbReference>
<comment type="caution">
    <text evidence="3">The sequence shown here is derived from an EMBL/GenBank/DDBJ whole genome shotgun (WGS) entry which is preliminary data.</text>
</comment>
<dbReference type="Pfam" id="PF01548">
    <property type="entry name" value="DEDD_Tnp_IS110"/>
    <property type="match status" value="1"/>
</dbReference>
<reference evidence="4" key="1">
    <citation type="submission" date="2015-07" db="EMBL/GenBank/DDBJ databases">
        <title>Draft Genome Sequence of Roseovarius tolerans EL-164, a producer of N-Acylated Alanine Methyl Esters (NAMEs).</title>
        <authorList>
            <person name="Voget S."/>
            <person name="Bruns H."/>
            <person name="Wagner-Doebler I."/>
            <person name="Schulz S."/>
            <person name="Daniel R."/>
        </authorList>
    </citation>
    <scope>NUCLEOTIDE SEQUENCE [LARGE SCALE GENOMIC DNA]</scope>
    <source>
        <strain evidence="4">EL-164</strain>
    </source>
</reference>
<dbReference type="Pfam" id="PF02371">
    <property type="entry name" value="Transposase_20"/>
    <property type="match status" value="1"/>
</dbReference>
<evidence type="ECO:0000313" key="4">
    <source>
        <dbReference type="Proteomes" id="UP000037046"/>
    </source>
</evidence>
<dbReference type="InterPro" id="IPR003346">
    <property type="entry name" value="Transposase_20"/>
</dbReference>
<dbReference type="AlphaFoldDB" id="A0A0L6CRI4"/>
<dbReference type="GO" id="GO:0004803">
    <property type="term" value="F:transposase activity"/>
    <property type="evidence" value="ECO:0007669"/>
    <property type="project" value="InterPro"/>
</dbReference>
<dbReference type="GO" id="GO:0006313">
    <property type="term" value="P:DNA transposition"/>
    <property type="evidence" value="ECO:0007669"/>
    <property type="project" value="InterPro"/>
</dbReference>
<gene>
    <name evidence="3" type="ORF">ROTO_31710</name>
</gene>
<dbReference type="PANTHER" id="PTHR33055:SF16">
    <property type="entry name" value="TRANSPOSASE FOR INSERTION SEQUENCE ELEMENT IS1547"/>
    <property type="match status" value="1"/>
</dbReference>
<evidence type="ECO:0000259" key="2">
    <source>
        <dbReference type="Pfam" id="PF02371"/>
    </source>
</evidence>
<feature type="domain" description="Transposase IS110-like N-terminal" evidence="1">
    <location>
        <begin position="6"/>
        <end position="148"/>
    </location>
</feature>
<evidence type="ECO:0000259" key="1">
    <source>
        <dbReference type="Pfam" id="PF01548"/>
    </source>
</evidence>
<accession>A0A0L6CRI4</accession>
<organism evidence="3 4">
    <name type="scientific">Roseovarius tolerans</name>
    <dbReference type="NCBI Taxonomy" id="74031"/>
    <lineage>
        <taxon>Bacteria</taxon>
        <taxon>Pseudomonadati</taxon>
        <taxon>Pseudomonadota</taxon>
        <taxon>Alphaproteobacteria</taxon>
        <taxon>Rhodobacterales</taxon>
        <taxon>Roseobacteraceae</taxon>
        <taxon>Roseovarius</taxon>
    </lineage>
</organism>
<dbReference type="OrthoDB" id="4337860at2"/>
<sequence length="347" mass="38018">MDQIIIGVDTHKSNHIAVAINVQGARLGGMTVPANRQGYRDLEAWATRFGSVKAFGIEGTGSYGAGLARELLTKDHTVLDVMRPNRQLRYLHGKTDGLDAESAARSVLNGQASALAKTQAGSSEMIRHIKVARDSAVKAKSQAMITLKTLIINAPVELRDTLDQIRGPISLIRHIAALRPGKITSPTASAKASMRAIARRWLALHEEIQIHEEELKRMVCAKAPELMESHGISTLTVAEMLILVGDNPERIKSEAALAKMCGVCPIPASSGKTNRMRLNRGGNRQANAAIYRVAIVRMRDDEKTKAYAAKRTAEGKTRREIVRCLKRYIVREIYRNLCAPITALHAP</sequence>
<keyword evidence="4" id="KW-1185">Reference proteome</keyword>
<evidence type="ECO:0000313" key="3">
    <source>
        <dbReference type="EMBL" id="KNX40275.1"/>
    </source>
</evidence>
<dbReference type="RefSeq" id="WP_050664020.1">
    <property type="nucleotide sequence ID" value="NZ_CP118494.1"/>
</dbReference>
<proteinExistence type="predicted"/>
<dbReference type="PANTHER" id="PTHR33055">
    <property type="entry name" value="TRANSPOSASE FOR INSERTION SEQUENCE ELEMENT IS1111A"/>
    <property type="match status" value="1"/>
</dbReference>
<dbReference type="NCBIfam" id="NF033542">
    <property type="entry name" value="transpos_IS110"/>
    <property type="match status" value="1"/>
</dbReference>